<keyword evidence="2" id="KW-1185">Reference proteome</keyword>
<dbReference type="AlphaFoldDB" id="A0A8H7S8J4"/>
<sequence>MIASWSSNDEDLHLDHPLSSDDELDVATILLPSQLTPTYIDHCLKINPTRAIKVDILGDTVELPIYTMRRRNALAHL</sequence>
<reference evidence="1 2" key="1">
    <citation type="submission" date="2020-12" db="EMBL/GenBank/DDBJ databases">
        <title>Metabolic potential, ecology and presence of endohyphal bacteria is reflected in genomic diversity of Mucoromycotina.</title>
        <authorList>
            <person name="Muszewska A."/>
            <person name="Okrasinska A."/>
            <person name="Steczkiewicz K."/>
            <person name="Drgas O."/>
            <person name="Orlowska M."/>
            <person name="Perlinska-Lenart U."/>
            <person name="Aleksandrzak-Piekarczyk T."/>
            <person name="Szatraj K."/>
            <person name="Zielenkiewicz U."/>
            <person name="Pilsyk S."/>
            <person name="Malc E."/>
            <person name="Mieczkowski P."/>
            <person name="Kruszewska J.S."/>
            <person name="Biernat P."/>
            <person name="Pawlowska J."/>
        </authorList>
    </citation>
    <scope>NUCLEOTIDE SEQUENCE [LARGE SCALE GENOMIC DNA]</scope>
    <source>
        <strain evidence="1 2">CBS 142.35</strain>
    </source>
</reference>
<organism evidence="1 2">
    <name type="scientific">Circinella minor</name>
    <dbReference type="NCBI Taxonomy" id="1195481"/>
    <lineage>
        <taxon>Eukaryota</taxon>
        <taxon>Fungi</taxon>
        <taxon>Fungi incertae sedis</taxon>
        <taxon>Mucoromycota</taxon>
        <taxon>Mucoromycotina</taxon>
        <taxon>Mucoromycetes</taxon>
        <taxon>Mucorales</taxon>
        <taxon>Lichtheimiaceae</taxon>
        <taxon>Circinella</taxon>
    </lineage>
</organism>
<dbReference type="Proteomes" id="UP000646827">
    <property type="component" value="Unassembled WGS sequence"/>
</dbReference>
<evidence type="ECO:0000313" key="1">
    <source>
        <dbReference type="EMBL" id="KAG2224085.1"/>
    </source>
</evidence>
<gene>
    <name evidence="1" type="ORF">INT45_004966</name>
</gene>
<comment type="caution">
    <text evidence="1">The sequence shown here is derived from an EMBL/GenBank/DDBJ whole genome shotgun (WGS) entry which is preliminary data.</text>
</comment>
<dbReference type="EMBL" id="JAEPRB010000049">
    <property type="protein sequence ID" value="KAG2224085.1"/>
    <property type="molecule type" value="Genomic_DNA"/>
</dbReference>
<dbReference type="OrthoDB" id="2222427at2759"/>
<name>A0A8H7S8J4_9FUNG</name>
<protein>
    <submittedName>
        <fullName evidence="1">Uncharacterized protein</fullName>
    </submittedName>
</protein>
<accession>A0A8H7S8J4</accession>
<proteinExistence type="predicted"/>
<evidence type="ECO:0000313" key="2">
    <source>
        <dbReference type="Proteomes" id="UP000646827"/>
    </source>
</evidence>